<dbReference type="Gene3D" id="1.50.10.10">
    <property type="match status" value="1"/>
</dbReference>
<dbReference type="EMBL" id="EQ962655">
    <property type="protein sequence ID" value="EED17658.1"/>
    <property type="molecule type" value="Genomic_DNA"/>
</dbReference>
<dbReference type="Proteomes" id="UP000001745">
    <property type="component" value="Unassembled WGS sequence"/>
</dbReference>
<gene>
    <name evidence="2" type="ORF">TSTA_114670</name>
</gene>
<dbReference type="PANTHER" id="PTHR34987:SF4">
    <property type="entry name" value="ALPHA-L-RHAMNOSIDASE C-TERMINAL DOMAIN-CONTAINING PROTEIN"/>
    <property type="match status" value="1"/>
</dbReference>
<sequence length="176" mass="19651">MYINIWALGPRTEQFTYFAPGTQSATWDISKNGTYIRGQKPASTGEIVNLRNCTVKFEAMIDYGGTGWRMGTEINATQATGPIYQTHYWRGYSTALLTEYALGVRPVTVGYREFLFAPLPGFKVERVQGRVPTPHDLIYANWGYGSNSKIIMDIDIPKGTKATVVPPFSGPWTRQG</sequence>
<dbReference type="OrthoDB" id="10036721at2759"/>
<evidence type="ECO:0000313" key="2">
    <source>
        <dbReference type="EMBL" id="EED17658.1"/>
    </source>
</evidence>
<protein>
    <recommendedName>
        <fullName evidence="1">Alpha-L-rhamnosidase C-terminal domain-containing protein</fullName>
    </recommendedName>
</protein>
<evidence type="ECO:0000313" key="3">
    <source>
        <dbReference type="Proteomes" id="UP000001745"/>
    </source>
</evidence>
<dbReference type="PhylomeDB" id="B8M998"/>
<dbReference type="VEuPathDB" id="FungiDB:TSTA_114670"/>
<dbReference type="InterPro" id="IPR035398">
    <property type="entry name" value="Bac_rhamnosid_C"/>
</dbReference>
<feature type="domain" description="Alpha-L-rhamnosidase C-terminal" evidence="1">
    <location>
        <begin position="103"/>
        <end position="166"/>
    </location>
</feature>
<accession>B8M998</accession>
<dbReference type="STRING" id="441959.B8M998"/>
<evidence type="ECO:0000259" key="1">
    <source>
        <dbReference type="Pfam" id="PF17390"/>
    </source>
</evidence>
<dbReference type="Pfam" id="PF17390">
    <property type="entry name" value="Bac_rhamnosid_C"/>
    <property type="match status" value="1"/>
</dbReference>
<keyword evidence="3" id="KW-1185">Reference proteome</keyword>
<dbReference type="HOGENOM" id="CLU_1526166_0_0_1"/>
<dbReference type="RefSeq" id="XP_002481650.1">
    <property type="nucleotide sequence ID" value="XM_002481605.1"/>
</dbReference>
<dbReference type="GeneID" id="8109229"/>
<dbReference type="AlphaFoldDB" id="B8M998"/>
<organism evidence="2 3">
    <name type="scientific">Talaromyces stipitatus (strain ATCC 10500 / CBS 375.48 / QM 6759 / NRRL 1006)</name>
    <name type="common">Penicillium stipitatum</name>
    <dbReference type="NCBI Taxonomy" id="441959"/>
    <lineage>
        <taxon>Eukaryota</taxon>
        <taxon>Fungi</taxon>
        <taxon>Dikarya</taxon>
        <taxon>Ascomycota</taxon>
        <taxon>Pezizomycotina</taxon>
        <taxon>Eurotiomycetes</taxon>
        <taxon>Eurotiomycetidae</taxon>
        <taxon>Eurotiales</taxon>
        <taxon>Trichocomaceae</taxon>
        <taxon>Talaromyces</taxon>
        <taxon>Talaromyces sect. Talaromyces</taxon>
    </lineage>
</organism>
<dbReference type="PANTHER" id="PTHR34987">
    <property type="entry name" value="C, PUTATIVE (AFU_ORTHOLOGUE AFUA_3G02880)-RELATED"/>
    <property type="match status" value="1"/>
</dbReference>
<reference evidence="3" key="1">
    <citation type="journal article" date="2015" name="Genome Announc.">
        <title>Genome sequence of the AIDS-associated pathogen Penicillium marneffei (ATCC18224) and its near taxonomic relative Talaromyces stipitatus (ATCC10500).</title>
        <authorList>
            <person name="Nierman W.C."/>
            <person name="Fedorova-Abrams N.D."/>
            <person name="Andrianopoulos A."/>
        </authorList>
    </citation>
    <scope>NUCLEOTIDE SEQUENCE [LARGE SCALE GENOMIC DNA]</scope>
    <source>
        <strain evidence="3">ATCC 10500 / CBS 375.48 / QM 6759 / NRRL 1006</strain>
    </source>
</reference>
<dbReference type="InterPro" id="IPR012341">
    <property type="entry name" value="6hp_glycosidase-like_sf"/>
</dbReference>
<dbReference type="GO" id="GO:0005975">
    <property type="term" value="P:carbohydrate metabolic process"/>
    <property type="evidence" value="ECO:0007669"/>
    <property type="project" value="InterPro"/>
</dbReference>
<dbReference type="InParanoid" id="B8M998"/>
<proteinExistence type="predicted"/>
<dbReference type="Gene3D" id="2.60.420.10">
    <property type="entry name" value="Maltose phosphorylase, domain 3"/>
    <property type="match status" value="1"/>
</dbReference>
<name>B8M998_TALSN</name>